<evidence type="ECO:0000259" key="4">
    <source>
        <dbReference type="PROSITE" id="PS50188"/>
    </source>
</evidence>
<dbReference type="KEGG" id="tsr:106538978"/>
<keyword evidence="6" id="KW-1185">Reference proteome</keyword>
<dbReference type="InterPro" id="IPR035762">
    <property type="entry name" value="SPRY3_RyR"/>
</dbReference>
<dbReference type="InterPro" id="IPR015925">
    <property type="entry name" value="Ryanodine_IP3_receptor"/>
</dbReference>
<dbReference type="Pfam" id="PF21119">
    <property type="entry name" value="RYDR_Jsol"/>
    <property type="match status" value="1"/>
</dbReference>
<dbReference type="InterPro" id="IPR043502">
    <property type="entry name" value="DNA/RNA_pol_sf"/>
</dbReference>
<dbReference type="CDD" id="cd12879">
    <property type="entry name" value="SPRY3_RyR"/>
    <property type="match status" value="1"/>
</dbReference>
<comment type="similarity">
    <text evidence="1">Belongs to the beta type-B retroviral polymerase family. HERV class-II K(HML-2) pol subfamily.</text>
</comment>
<dbReference type="Pfam" id="PF00622">
    <property type="entry name" value="SPRY"/>
    <property type="match status" value="2"/>
</dbReference>
<dbReference type="InterPro" id="IPR003877">
    <property type="entry name" value="SPRY_dom"/>
</dbReference>
<dbReference type="EC" id="3.1.26.4" evidence="2"/>
<dbReference type="PANTHER" id="PTHR46399">
    <property type="entry name" value="B30.2/SPRY DOMAIN-CONTAINING PROTEIN"/>
    <property type="match status" value="1"/>
</dbReference>
<gene>
    <name evidence="7" type="primary">LOC106538978</name>
</gene>
<dbReference type="SUPFAM" id="SSF56672">
    <property type="entry name" value="DNA/RNA polymerases"/>
    <property type="match status" value="1"/>
</dbReference>
<dbReference type="GO" id="GO:0005790">
    <property type="term" value="C:smooth endoplasmic reticulum"/>
    <property type="evidence" value="ECO:0007669"/>
    <property type="project" value="TreeGrafter"/>
</dbReference>
<dbReference type="GeneID" id="106538978"/>
<dbReference type="InterPro" id="IPR021623">
    <property type="entry name" value="LAP2alpha_C"/>
</dbReference>
<dbReference type="InterPro" id="IPR000477">
    <property type="entry name" value="RT_dom"/>
</dbReference>
<dbReference type="InterPro" id="IPR013320">
    <property type="entry name" value="ConA-like_dom_sf"/>
</dbReference>
<feature type="region of interest" description="Disordered" evidence="3">
    <location>
        <begin position="1319"/>
        <end position="1354"/>
    </location>
</feature>
<evidence type="ECO:0000313" key="6">
    <source>
        <dbReference type="Proteomes" id="UP000504617"/>
    </source>
</evidence>
<dbReference type="RefSeq" id="XP_013909119.1">
    <property type="nucleotide sequence ID" value="XM_014053644.1"/>
</dbReference>
<dbReference type="GO" id="GO:0033017">
    <property type="term" value="C:sarcoplasmic reticulum membrane"/>
    <property type="evidence" value="ECO:0007669"/>
    <property type="project" value="TreeGrafter"/>
</dbReference>
<feature type="compositionally biased region" description="Polar residues" evidence="3">
    <location>
        <begin position="1319"/>
        <end position="1329"/>
    </location>
</feature>
<evidence type="ECO:0000256" key="2">
    <source>
        <dbReference type="ARBA" id="ARBA00012180"/>
    </source>
</evidence>
<dbReference type="Pfam" id="PF01365">
    <property type="entry name" value="RYDR_ITPR"/>
    <property type="match status" value="1"/>
</dbReference>
<dbReference type="GO" id="GO:0014808">
    <property type="term" value="P:release of sequestered calcium ion into cytosol by sarcoplasmic reticulum"/>
    <property type="evidence" value="ECO:0007669"/>
    <property type="project" value="TreeGrafter"/>
</dbReference>
<dbReference type="PROSITE" id="PS50188">
    <property type="entry name" value="B302_SPRY"/>
    <property type="match status" value="2"/>
</dbReference>
<dbReference type="GO" id="GO:0004523">
    <property type="term" value="F:RNA-DNA hybrid ribonuclease activity"/>
    <property type="evidence" value="ECO:0007669"/>
    <property type="project" value="UniProtKB-EC"/>
</dbReference>
<feature type="domain" description="B30.2/SPRY" evidence="4">
    <location>
        <begin position="156"/>
        <end position="367"/>
    </location>
</feature>
<dbReference type="InterPro" id="IPR035910">
    <property type="entry name" value="RyR/IP3R_RIH_dom_sf"/>
</dbReference>
<dbReference type="InterPro" id="IPR001870">
    <property type="entry name" value="B30.2/SPRY"/>
</dbReference>
<sequence length="1647" mass="185802">MRVGWARPGCQPDIELGADDQAFVFEGSKGQRWHQGSGFFGRNWQVGDVVGCMINLEDKSIIFTLNGELLITNKGSELAFADFEIDNGFVPICSLGLSQIGRMNFGRDASTFKYYTMCGLQEGFEPFAVNMNREVAMWFSKRLPTFVNVPKGHPHIEVTRIDGNIDNPPRLKVTHKTFGTQNSNAGMMYCRLSMPIEFHSSFTYSHGLEFEGFYKRKQNQEIPIHATTYYYSVKIFAGQDPSSVWIGWVTPDYHFYSEHFDLNKNCTVTVTLGDERGRVHESVKRSNCYLVWGGESFVNSQRSNRGNVDLEIGCLVELATGMLSFTANGKELGTFYQVEPHTKLFPAVFLQPTSTNLVQFELGKLKNTMPLSAAIFKSEERNPIPQCPPRLDVQTLTPVVWSRMPNSFLKVETDRVSDRHGWLVQCLEPLQMMALHIPEENRCIDILELCEQEDLMRFHYHTLKLYSSVCALGNNRVAHALCSHVDVSQIFYTIDNRYLPGLLRSGFYDLLISIHLEYSKESKLMMNNEFITPVTDETRKIRLFPDGSKKHGLPGVGLSTCLKPKFKFSTPCFILSNEDHQKPSPEIPLEILKTKTISMLTEAVYCSGAHIRDPVGGKVEFQFVPVLKLIGTLLRMGVFNDHDVKQILLLIDPCVFGESKEEVMEQTEKEDVTQIEEKAVEAGEKAIKETKTPIKGLLQTRLPESVKLQMCELLNYFCDCELKHRVEAIVSFADTFVLKLQYNQKYRYNELMQALNMSAALTARKTKEFRSPPQEQINMLLNFQLGEDCPCPVEIREELYEFHDKLLIHCGIPLDEEKEEEENISWAGKLCSLIYKIKGIHKTEKREATEEEDKYPISLKELISQTMVRWAQEDQIQDPELVRIMFNLLRRQYDSIGELLQALRKSYTISANSVQDTINLLAALGQIRSLLSVRMGKEEELLMINGLGDIMNNKVFYQHPNLMRVLGMHETVMEVMVNVLGGDKSQIAFPKMVASCCRFLCYFCRISRQNQKAMFEHLSYLLENSNVGLASPSMRGSTPLDVAAASVMDNNELALALEEPDLEKVVTYLAGCGLQSCQMLLAAGYPDIGWNPIEGERYLSFLRFAVFVNGESVEENACVLVKLLIRRPECFGPALRGEGGNGLLAAMQEAIKISANPALDLTSQGCKRKFLEDDEEEEEIVHMGNAIMSFYSALIDLLGRCAPELHLIQTGKGEAIRIRSILRSLVPTEDLVGIISIPLKLPTINKGNYENHSNSSWDGKSKWQIALFDLVHKVSFINFIILELCANNFVYGDSHVANQSLSYSRYDLRLTEQPVRSLTMEMSGSSGPSANRPGPSQGHNKVSPPFMGSGTADSVPVNPNTAMFDVPTPQQELVPVPGLFLDLIQRQWTQPAMLSSPSRVDKKLYTMEPILEDILALPTVDPPITALTSNSSLPADLRATVIRLREPVNKIPAGDVRLQQDFAKLIVASQYAADAALNATKFASRALAANVTSHRLLWLQHWQADQKHKWKLASAPFKGSKLFGEVLDPYLIESKDKRKELYQVPTPSGPIKREQMNQEILHLLEINAIKQVPPSQEGSGYYSILFLVPKNSGGWRVILDLKNLNRNLTYWRFKMQSVQSILAGICQGDLLTSIDLREAYIHIPIHP</sequence>
<accession>A0A6I9X1J1</accession>
<dbReference type="SUPFAM" id="SSF49899">
    <property type="entry name" value="Concanavalin A-like lectins/glucanases"/>
    <property type="match status" value="2"/>
</dbReference>
<dbReference type="Gene3D" id="3.10.10.10">
    <property type="entry name" value="HIV Type 1 Reverse Transcriptase, subunit A, domain 1"/>
    <property type="match status" value="1"/>
</dbReference>
<dbReference type="InterPro" id="IPR048581">
    <property type="entry name" value="RYDR_Jsol"/>
</dbReference>
<dbReference type="Pfam" id="PF11560">
    <property type="entry name" value="LAP2alpha"/>
    <property type="match status" value="1"/>
</dbReference>
<evidence type="ECO:0000259" key="5">
    <source>
        <dbReference type="PROSITE" id="PS50878"/>
    </source>
</evidence>
<dbReference type="GO" id="GO:0005219">
    <property type="term" value="F:ryanodine-sensitive calcium-release channel activity"/>
    <property type="evidence" value="ECO:0007669"/>
    <property type="project" value="TreeGrafter"/>
</dbReference>
<dbReference type="InterPro" id="IPR043128">
    <property type="entry name" value="Rev_trsase/Diguanyl_cyclase"/>
</dbReference>
<dbReference type="PANTHER" id="PTHR46399:SF9">
    <property type="entry name" value="RYANODINE RECEPTOR 3"/>
    <property type="match status" value="1"/>
</dbReference>
<reference evidence="7" key="1">
    <citation type="submission" date="2025-08" db="UniProtKB">
        <authorList>
            <consortium name="RefSeq"/>
        </authorList>
    </citation>
    <scope>IDENTIFICATION</scope>
</reference>
<feature type="domain" description="B30.2/SPRY" evidence="4">
    <location>
        <begin position="1"/>
        <end position="110"/>
    </location>
</feature>
<dbReference type="GO" id="GO:0034704">
    <property type="term" value="C:calcium channel complex"/>
    <property type="evidence" value="ECO:0007669"/>
    <property type="project" value="TreeGrafter"/>
</dbReference>
<dbReference type="InterPro" id="IPR000699">
    <property type="entry name" value="RIH_dom"/>
</dbReference>
<dbReference type="FunFam" id="2.60.120.920:FF:000024">
    <property type="entry name" value="Ryanodine receptor 3"/>
    <property type="match status" value="1"/>
</dbReference>
<dbReference type="InterPro" id="IPR043136">
    <property type="entry name" value="B30.2/SPRY_sf"/>
</dbReference>
<dbReference type="Gene3D" id="2.60.120.920">
    <property type="match status" value="2"/>
</dbReference>
<proteinExistence type="inferred from homology"/>
<dbReference type="GO" id="GO:0030018">
    <property type="term" value="C:Z disc"/>
    <property type="evidence" value="ECO:0007669"/>
    <property type="project" value="TreeGrafter"/>
</dbReference>
<dbReference type="OrthoDB" id="258495at2759"/>
<evidence type="ECO:0000313" key="7">
    <source>
        <dbReference type="RefSeq" id="XP_013909119.1"/>
    </source>
</evidence>
<organism evidence="6 7">
    <name type="scientific">Thamnophis sirtalis</name>
    <dbReference type="NCBI Taxonomy" id="35019"/>
    <lineage>
        <taxon>Eukaryota</taxon>
        <taxon>Metazoa</taxon>
        <taxon>Chordata</taxon>
        <taxon>Craniata</taxon>
        <taxon>Vertebrata</taxon>
        <taxon>Euteleostomi</taxon>
        <taxon>Lepidosauria</taxon>
        <taxon>Squamata</taxon>
        <taxon>Bifurcata</taxon>
        <taxon>Unidentata</taxon>
        <taxon>Episquamata</taxon>
        <taxon>Toxicofera</taxon>
        <taxon>Serpentes</taxon>
        <taxon>Colubroidea</taxon>
        <taxon>Colubridae</taxon>
        <taxon>Natricinae</taxon>
        <taxon>Thamnophis</taxon>
    </lineage>
</organism>
<dbReference type="PROSITE" id="PS50878">
    <property type="entry name" value="RT_POL"/>
    <property type="match status" value="1"/>
</dbReference>
<evidence type="ECO:0000256" key="1">
    <source>
        <dbReference type="ARBA" id="ARBA00010879"/>
    </source>
</evidence>
<dbReference type="Proteomes" id="UP000504617">
    <property type="component" value="Unplaced"/>
</dbReference>
<dbReference type="GO" id="GO:0042383">
    <property type="term" value="C:sarcolemma"/>
    <property type="evidence" value="ECO:0007669"/>
    <property type="project" value="TreeGrafter"/>
</dbReference>
<dbReference type="SUPFAM" id="SSF100909">
    <property type="entry name" value="IP3 receptor type 1 binding core, domain 2"/>
    <property type="match status" value="1"/>
</dbReference>
<evidence type="ECO:0000256" key="3">
    <source>
        <dbReference type="SAM" id="MobiDB-lite"/>
    </source>
</evidence>
<protein>
    <recommendedName>
        <fullName evidence="2">ribonuclease H</fullName>
        <ecNumber evidence="2">3.1.26.4</ecNumber>
    </recommendedName>
</protein>
<name>A0A6I9X1J1_9SAUR</name>
<dbReference type="Gene3D" id="3.30.70.270">
    <property type="match status" value="1"/>
</dbReference>
<dbReference type="GO" id="GO:0006941">
    <property type="term" value="P:striated muscle contraction"/>
    <property type="evidence" value="ECO:0007669"/>
    <property type="project" value="TreeGrafter"/>
</dbReference>
<dbReference type="Gene3D" id="1.10.287.3160">
    <property type="match status" value="2"/>
</dbReference>
<feature type="domain" description="Reverse transcriptase" evidence="5">
    <location>
        <begin position="1569"/>
        <end position="1647"/>
    </location>
</feature>
<dbReference type="SMART" id="SM00449">
    <property type="entry name" value="SPRY"/>
    <property type="match status" value="2"/>
</dbReference>